<proteinExistence type="predicted"/>
<reference evidence="3" key="1">
    <citation type="submission" date="2020-10" db="EMBL/GenBank/DDBJ databases">
        <authorList>
            <person name="Kadnikov V."/>
            <person name="Beletsky A.V."/>
            <person name="Mardanov A.V."/>
            <person name="Karnachuk O.V."/>
            <person name="Ravin N.V."/>
        </authorList>
    </citation>
    <scope>NUCLEOTIDE SEQUENCE</scope>
    <source>
        <strain evidence="3">Bu02</strain>
    </source>
</reference>
<dbReference type="InterPro" id="IPR036178">
    <property type="entry name" value="Formintransfe-cycloase-like_sf"/>
</dbReference>
<dbReference type="Pfam" id="PF04961">
    <property type="entry name" value="FTCD_C"/>
    <property type="match status" value="1"/>
</dbReference>
<keyword evidence="1" id="KW-0472">Membrane</keyword>
<feature type="transmembrane region" description="Helical" evidence="1">
    <location>
        <begin position="20"/>
        <end position="42"/>
    </location>
</feature>
<dbReference type="Gene3D" id="1.20.120.680">
    <property type="entry name" value="Formiminotetrahydrofolate cyclodeaminase monomer, up-and-down helical bundle"/>
    <property type="match status" value="1"/>
</dbReference>
<evidence type="ECO:0000313" key="3">
    <source>
        <dbReference type="EMBL" id="QUL99531.1"/>
    </source>
</evidence>
<keyword evidence="1" id="KW-0812">Transmembrane</keyword>
<dbReference type="KEGG" id="fcz:IMF26_01630"/>
<dbReference type="InterPro" id="IPR007044">
    <property type="entry name" value="Cyclodeamin/CycHdrlase"/>
</dbReference>
<accession>A0AAT9LEQ8</accession>
<keyword evidence="1" id="KW-1133">Transmembrane helix</keyword>
<dbReference type="GO" id="GO:0003824">
    <property type="term" value="F:catalytic activity"/>
    <property type="evidence" value="ECO:0007669"/>
    <property type="project" value="InterPro"/>
</dbReference>
<dbReference type="SUPFAM" id="SSF101262">
    <property type="entry name" value="Methenyltetrahydrofolate cyclohydrolase-like"/>
    <property type="match status" value="1"/>
</dbReference>
<reference evidence="3" key="2">
    <citation type="journal article" date="2023" name="Biology">
        <title>Prokaryotic Life Associated with Coal-Fire Gas Vents Revealed by Metagenomics.</title>
        <authorList>
            <person name="Kadnikov V.V."/>
            <person name="Mardanov A.V."/>
            <person name="Beletsky A.V."/>
            <person name="Karnachuk O.V."/>
            <person name="Ravin N.V."/>
        </authorList>
    </citation>
    <scope>NUCLEOTIDE SEQUENCE</scope>
    <source>
        <strain evidence="3">Bu02</strain>
    </source>
</reference>
<sequence length="207" mass="22545">MSLRDVLRLSASSEPTPGGGSVSAICAAFAASMAAMVSNLTIGKKRYKDVEEQVLDIRDRALCLLSRFEELVAADMAQFQRFMEAYRMPKSTEEEQERRELLIQEALKGATETPMEIARTCLGLLEMVCKLAPIGNKMAISDAGVAAYLAEAALNAALLSVDINVPLIKDSKYAEKVRQEREGLVKQASELKERAISIVSSRMAGVS</sequence>
<evidence type="ECO:0000256" key="1">
    <source>
        <dbReference type="SAM" id="Phobius"/>
    </source>
</evidence>
<gene>
    <name evidence="3" type="ORF">IMF26_01630</name>
</gene>
<organism evidence="3">
    <name type="scientific">Candidatus Fermentithermobacillus carboniphilus</name>
    <dbReference type="NCBI Taxonomy" id="3085328"/>
    <lineage>
        <taxon>Bacteria</taxon>
        <taxon>Bacillati</taxon>
        <taxon>Bacillota</taxon>
        <taxon>Candidatus Fermentithermobacillia</taxon>
        <taxon>Candidatus Fermentithermobacillales</taxon>
        <taxon>Candidatus Fermentithermobacillaceae</taxon>
        <taxon>Candidatus Fermentithermobacillus</taxon>
    </lineage>
</organism>
<protein>
    <submittedName>
        <fullName evidence="3">Cyclodeaminase/cyclohydrolase family protein</fullName>
    </submittedName>
</protein>
<dbReference type="EMBL" id="CP062796">
    <property type="protein sequence ID" value="QUL99531.1"/>
    <property type="molecule type" value="Genomic_DNA"/>
</dbReference>
<feature type="domain" description="Cyclodeaminase/cyclohydrolase" evidence="2">
    <location>
        <begin position="3"/>
        <end position="182"/>
    </location>
</feature>
<dbReference type="AlphaFoldDB" id="A0AAT9LEQ8"/>
<name>A0AAT9LEQ8_9FIRM</name>
<evidence type="ECO:0000259" key="2">
    <source>
        <dbReference type="Pfam" id="PF04961"/>
    </source>
</evidence>